<sequence>MSVHFGSDRVSSFLRIGCPLSVRTGVLFDQNTHPETACVTFPLPSSNQHIRESFCCHTHFLASKNEAYEWLKDHPFASFLSLSEAYDIGQEMHKSLFVNALC</sequence>
<reference evidence="1" key="1">
    <citation type="journal article" date="2020" name="mSystems">
        <title>Genome- and Community-Level Interaction Insights into Carbon Utilization and Element Cycling Functions of Hydrothermarchaeota in Hydrothermal Sediment.</title>
        <authorList>
            <person name="Zhou Z."/>
            <person name="Liu Y."/>
            <person name="Xu W."/>
            <person name="Pan J."/>
            <person name="Luo Z.H."/>
            <person name="Li M."/>
        </authorList>
    </citation>
    <scope>NUCLEOTIDE SEQUENCE [LARGE SCALE GENOMIC DNA]</scope>
    <source>
        <strain evidence="1">SpSt-902</strain>
    </source>
</reference>
<dbReference type="Gene3D" id="3.30.450.410">
    <property type="match status" value="1"/>
</dbReference>
<dbReference type="GO" id="GO:0018836">
    <property type="term" value="F:alkylmercury lyase activity"/>
    <property type="evidence" value="ECO:0007669"/>
    <property type="project" value="InterPro"/>
</dbReference>
<dbReference type="AlphaFoldDB" id="A0A7C3R3Q7"/>
<name>A0A7C3R3Q7_9BACT</name>
<comment type="caution">
    <text evidence="1">The sequence shown here is derived from an EMBL/GenBank/DDBJ whole genome shotgun (WGS) entry which is preliminary data.</text>
</comment>
<dbReference type="EMBL" id="DTMM01000123">
    <property type="protein sequence ID" value="HFT93533.1"/>
    <property type="molecule type" value="Genomic_DNA"/>
</dbReference>
<dbReference type="InterPro" id="IPR004927">
    <property type="entry name" value="MerB"/>
</dbReference>
<evidence type="ECO:0000313" key="1">
    <source>
        <dbReference type="EMBL" id="HFT93533.1"/>
    </source>
</evidence>
<dbReference type="SUPFAM" id="SSF160387">
    <property type="entry name" value="NosL/MerB-like"/>
    <property type="match status" value="1"/>
</dbReference>
<proteinExistence type="predicted"/>
<dbReference type="Pfam" id="PF03243">
    <property type="entry name" value="MerB"/>
    <property type="match status" value="1"/>
</dbReference>
<evidence type="ECO:0008006" key="2">
    <source>
        <dbReference type="Google" id="ProtNLM"/>
    </source>
</evidence>
<organism evidence="1">
    <name type="scientific">Leptospirillum ferriphilum</name>
    <dbReference type="NCBI Taxonomy" id="178606"/>
    <lineage>
        <taxon>Bacteria</taxon>
        <taxon>Pseudomonadati</taxon>
        <taxon>Nitrospirota</taxon>
        <taxon>Nitrospiria</taxon>
        <taxon>Nitrospirales</taxon>
        <taxon>Nitrospiraceae</taxon>
        <taxon>Leptospirillum</taxon>
    </lineage>
</organism>
<gene>
    <name evidence="1" type="ORF">ENX03_06285</name>
</gene>
<dbReference type="InterPro" id="IPR053717">
    <property type="entry name" value="MerB_lyase_sf"/>
</dbReference>
<protein>
    <recommendedName>
        <fullName evidence="2">Alkylmercury lyase</fullName>
    </recommendedName>
</protein>
<accession>A0A7C3R3Q7</accession>